<feature type="compositionally biased region" description="Polar residues" evidence="3">
    <location>
        <begin position="13"/>
        <end position="28"/>
    </location>
</feature>
<accession>A0A372EDS7</accession>
<dbReference type="Gene3D" id="3.40.50.2300">
    <property type="match status" value="2"/>
</dbReference>
<keyword evidence="6" id="KW-1185">Reference proteome</keyword>
<proteinExistence type="inferred from homology"/>
<sequence length="528" mass="56320">MTEKRPWRRSGESQRLSLRTQTSSSGGSRLTEVTELAVMAAGASAVPQATTVTPVGRQAIAARNRRLSRVLSILRTSVVIDGGPQSREPGAQRLYRSIPARQGIPLARLYRPIPRGARALRTVAASTTRSTHMKPIKRLLAATLLLAATHATTWAQAPGKPTLVIGVVASASGPAAALGLPEKKAIELVEEMARSRGDLPFQPRFVYLDDGSDPTRAVNAVRKLASEDGAAVVICCTTTPASMAVLDTVKAAGVLNISMASAATVVEPVAERHWTFKTPMTDRMQIAFTLERLRKSGAKRIAYFGLEDAYGEAGWNEFRKLAPEYGLQIVANERFSRADTNFTPQALRIRQAGADAVYLHAIPPSSVLAHQALLRVGVDRPVFHSAGAANAGFLAMAKGTLDGAYVVSGALQVHEQLPASHPLKQPLQRFVEAYARKFPGETADLFAGQGWDAAHLALSALSAATKAAPAGAPLPALRAAARDQMERIRGHAGANGIFNLSKDDHLGLDDVGLVMLRVDNGRFKLLGD</sequence>
<evidence type="ECO:0000256" key="2">
    <source>
        <dbReference type="ARBA" id="ARBA00022729"/>
    </source>
</evidence>
<comment type="similarity">
    <text evidence="1">Belongs to the leucine-binding protein family.</text>
</comment>
<feature type="region of interest" description="Disordered" evidence="3">
    <location>
        <begin position="1"/>
        <end position="29"/>
    </location>
</feature>
<protein>
    <submittedName>
        <fullName evidence="5">Branched-chain amino acid ABC transporter substrate-binding protein</fullName>
    </submittedName>
</protein>
<dbReference type="AlphaFoldDB" id="A0A372EDS7"/>
<feature type="domain" description="Leucine-binding protein" evidence="4">
    <location>
        <begin position="163"/>
        <end position="514"/>
    </location>
</feature>
<keyword evidence="2" id="KW-0732">Signal</keyword>
<evidence type="ECO:0000256" key="1">
    <source>
        <dbReference type="ARBA" id="ARBA00010062"/>
    </source>
</evidence>
<dbReference type="PANTHER" id="PTHR30483">
    <property type="entry name" value="LEUCINE-SPECIFIC-BINDING PROTEIN"/>
    <property type="match status" value="1"/>
</dbReference>
<dbReference type="Pfam" id="PF13458">
    <property type="entry name" value="Peripla_BP_6"/>
    <property type="match status" value="1"/>
</dbReference>
<dbReference type="InterPro" id="IPR051010">
    <property type="entry name" value="BCAA_transport"/>
</dbReference>
<gene>
    <name evidence="5" type="ORF">DY262_21050</name>
</gene>
<evidence type="ECO:0000313" key="5">
    <source>
        <dbReference type="EMBL" id="RFP75575.1"/>
    </source>
</evidence>
<dbReference type="CDD" id="cd06333">
    <property type="entry name" value="PBP1_ABC_RPA1789-like"/>
    <property type="match status" value="1"/>
</dbReference>
<dbReference type="InterPro" id="IPR028081">
    <property type="entry name" value="Leu-bd"/>
</dbReference>
<dbReference type="PANTHER" id="PTHR30483:SF38">
    <property type="entry name" value="BLR7848 PROTEIN"/>
    <property type="match status" value="1"/>
</dbReference>
<evidence type="ECO:0000259" key="4">
    <source>
        <dbReference type="Pfam" id="PF13458"/>
    </source>
</evidence>
<comment type="caution">
    <text evidence="5">The sequence shown here is derived from an EMBL/GenBank/DDBJ whole genome shotgun (WGS) entry which is preliminary data.</text>
</comment>
<organism evidence="5 6">
    <name type="scientific">Hydrogenophaga borbori</name>
    <dbReference type="NCBI Taxonomy" id="2294117"/>
    <lineage>
        <taxon>Bacteria</taxon>
        <taxon>Pseudomonadati</taxon>
        <taxon>Pseudomonadota</taxon>
        <taxon>Betaproteobacteria</taxon>
        <taxon>Burkholderiales</taxon>
        <taxon>Comamonadaceae</taxon>
        <taxon>Hydrogenophaga</taxon>
    </lineage>
</organism>
<reference evidence="5 6" key="1">
    <citation type="submission" date="2018-08" db="EMBL/GenBank/DDBJ databases">
        <title>Hydrogenophaga sp. LA-38 isolated from sludge.</title>
        <authorList>
            <person name="Im W.-T."/>
        </authorList>
    </citation>
    <scope>NUCLEOTIDE SEQUENCE [LARGE SCALE GENOMIC DNA]</scope>
    <source>
        <strain evidence="5 6">LA-38</strain>
    </source>
</reference>
<evidence type="ECO:0000313" key="6">
    <source>
        <dbReference type="Proteomes" id="UP000261931"/>
    </source>
</evidence>
<dbReference type="EMBL" id="QVLS01000019">
    <property type="protein sequence ID" value="RFP75575.1"/>
    <property type="molecule type" value="Genomic_DNA"/>
</dbReference>
<name>A0A372EDS7_9BURK</name>
<evidence type="ECO:0000256" key="3">
    <source>
        <dbReference type="SAM" id="MobiDB-lite"/>
    </source>
</evidence>
<dbReference type="InterPro" id="IPR028082">
    <property type="entry name" value="Peripla_BP_I"/>
</dbReference>
<dbReference type="SUPFAM" id="SSF53822">
    <property type="entry name" value="Periplasmic binding protein-like I"/>
    <property type="match status" value="1"/>
</dbReference>
<feature type="compositionally biased region" description="Basic and acidic residues" evidence="3">
    <location>
        <begin position="1"/>
        <end position="12"/>
    </location>
</feature>
<dbReference type="Proteomes" id="UP000261931">
    <property type="component" value="Unassembled WGS sequence"/>
</dbReference>